<evidence type="ECO:0000313" key="4">
    <source>
        <dbReference type="Proteomes" id="UP000029964"/>
    </source>
</evidence>
<organism evidence="3 4">
    <name type="scientific">Hapsidospora chrysogenum (strain ATCC 11550 / CBS 779.69 / DSM 880 / IAM 14645 / JCM 23072 / IMI 49137)</name>
    <name type="common">Acremonium chrysogenum</name>
    <dbReference type="NCBI Taxonomy" id="857340"/>
    <lineage>
        <taxon>Eukaryota</taxon>
        <taxon>Fungi</taxon>
        <taxon>Dikarya</taxon>
        <taxon>Ascomycota</taxon>
        <taxon>Pezizomycotina</taxon>
        <taxon>Sordariomycetes</taxon>
        <taxon>Hypocreomycetidae</taxon>
        <taxon>Hypocreales</taxon>
        <taxon>Bionectriaceae</taxon>
        <taxon>Hapsidospora</taxon>
    </lineage>
</organism>
<sequence length="360" mass="38896">MSSRHLSLLGVSAMGVAVVAAATSTTGSTATATKDCVPWQTGALPYKYPSENYVPLCLEPDSTASSSIELDTLFPDGLKFVYAIQEYSDEEILDLATEELILDEHEELVNAAVWFEYDSSTYKASNERTAVWDLDYLEGLEGATEGGNGGCDGVIGKECVDGFLEQMQELVWESTDPAGRKPKMWVDVSSAFRSVNWTALPSCPTPLSEDASFHQARTLAFESEDESEETFILPSGNASWAHTSWYHPNDLETEKQKTAVALVVQYPYVEELRMMDEVPEEKWFTVEDIEVRMACVRHDTSGNGPDDSGASNDGQSGGDGGDGQAGDADSSDDEDFAPSVRLGLAPLLVGLAVAGVVNVI</sequence>
<feature type="signal peptide" evidence="2">
    <location>
        <begin position="1"/>
        <end position="21"/>
    </location>
</feature>
<feature type="compositionally biased region" description="Gly residues" evidence="1">
    <location>
        <begin position="315"/>
        <end position="324"/>
    </location>
</feature>
<comment type="caution">
    <text evidence="3">The sequence shown here is derived from an EMBL/GenBank/DDBJ whole genome shotgun (WGS) entry which is preliminary data.</text>
</comment>
<keyword evidence="4" id="KW-1185">Reference proteome</keyword>
<accession>A0A086TA13</accession>
<gene>
    <name evidence="3" type="ORF">ACRE_030340</name>
</gene>
<proteinExistence type="predicted"/>
<dbReference type="EMBL" id="JPKY01000022">
    <property type="protein sequence ID" value="KFH46195.1"/>
    <property type="molecule type" value="Genomic_DNA"/>
</dbReference>
<feature type="region of interest" description="Disordered" evidence="1">
    <location>
        <begin position="298"/>
        <end position="337"/>
    </location>
</feature>
<reference evidence="4" key="1">
    <citation type="journal article" date="2014" name="Genome Announc.">
        <title>Genome sequence and annotation of Acremonium chrysogenum, producer of the beta-lactam antibiotic cephalosporin C.</title>
        <authorList>
            <person name="Terfehr D."/>
            <person name="Dahlmann T.A."/>
            <person name="Specht T."/>
            <person name="Zadra I."/>
            <person name="Kuernsteiner H."/>
            <person name="Kueck U."/>
        </authorList>
    </citation>
    <scope>NUCLEOTIDE SEQUENCE [LARGE SCALE GENOMIC DNA]</scope>
    <source>
        <strain evidence="4">ATCC 11550 / CBS 779.69 / DSM 880 / IAM 14645 / JCM 23072 / IMI 49137</strain>
    </source>
</reference>
<evidence type="ECO:0000313" key="3">
    <source>
        <dbReference type="EMBL" id="KFH46195.1"/>
    </source>
</evidence>
<protein>
    <submittedName>
        <fullName evidence="3">Uncharacterized protein</fullName>
    </submittedName>
</protein>
<keyword evidence="2" id="KW-0732">Signal</keyword>
<dbReference type="HOGENOM" id="CLU_769380_0_0_1"/>
<dbReference type="AlphaFoldDB" id="A0A086TA13"/>
<name>A0A086TA13_HAPC1</name>
<feature type="chain" id="PRO_5001815511" evidence="2">
    <location>
        <begin position="22"/>
        <end position="360"/>
    </location>
</feature>
<dbReference type="Proteomes" id="UP000029964">
    <property type="component" value="Unassembled WGS sequence"/>
</dbReference>
<evidence type="ECO:0000256" key="1">
    <source>
        <dbReference type="SAM" id="MobiDB-lite"/>
    </source>
</evidence>
<evidence type="ECO:0000256" key="2">
    <source>
        <dbReference type="SAM" id="SignalP"/>
    </source>
</evidence>